<gene>
    <name evidence="2" type="primary">HaOG203062</name>
    <name evidence="2" type="ORF">B5X24_HaOG203062</name>
</gene>
<accession>A0A2W1BVM4</accession>
<evidence type="ECO:0000313" key="3">
    <source>
        <dbReference type="Proteomes" id="UP000249218"/>
    </source>
</evidence>
<sequence>MLMSVLRLISLRWCRIVVSVSEGIVSAPVSKQMCVHCKAFTSNEQRARARTRARTQERFEKTAQGREHVRTRKNALSFCSRALAAFTSSERAFLEYSIETLRTHSEQRKNALRLFTLK</sequence>
<evidence type="ECO:0000256" key="1">
    <source>
        <dbReference type="SAM" id="SignalP"/>
    </source>
</evidence>
<reference evidence="2 3" key="1">
    <citation type="journal article" date="2017" name="BMC Biol.">
        <title>Genomic innovations, transcriptional plasticity and gene loss underlying the evolution and divergence of two highly polyphagous and invasive Helicoverpa pest species.</title>
        <authorList>
            <person name="Pearce S.L."/>
            <person name="Clarke D.F."/>
            <person name="East P.D."/>
            <person name="Elfekih S."/>
            <person name="Gordon K.H."/>
            <person name="Jermiin L.S."/>
            <person name="McGaughran A."/>
            <person name="Oakeshott J.G."/>
            <person name="Papanikolaou A."/>
            <person name="Perera O.P."/>
            <person name="Rane R.V."/>
            <person name="Richards S."/>
            <person name="Tay W.T."/>
            <person name="Walsh T.K."/>
            <person name="Anderson A."/>
            <person name="Anderson C.J."/>
            <person name="Asgari S."/>
            <person name="Board P.G."/>
            <person name="Bretschneider A."/>
            <person name="Campbell P.M."/>
            <person name="Chertemps T."/>
            <person name="Christeller J.T."/>
            <person name="Coppin C.W."/>
            <person name="Downes S.J."/>
            <person name="Duan G."/>
            <person name="Farnsworth C.A."/>
            <person name="Good R.T."/>
            <person name="Han L.B."/>
            <person name="Han Y.C."/>
            <person name="Hatje K."/>
            <person name="Horne I."/>
            <person name="Huang Y.P."/>
            <person name="Hughes D.S."/>
            <person name="Jacquin-Joly E."/>
            <person name="James W."/>
            <person name="Jhangiani S."/>
            <person name="Kollmar M."/>
            <person name="Kuwar S.S."/>
            <person name="Li S."/>
            <person name="Liu N.Y."/>
            <person name="Maibeche M.T."/>
            <person name="Miller J.R."/>
            <person name="Montagne N."/>
            <person name="Perry T."/>
            <person name="Qu J."/>
            <person name="Song S.V."/>
            <person name="Sutton G.G."/>
            <person name="Vogel H."/>
            <person name="Walenz B.P."/>
            <person name="Xu W."/>
            <person name="Zhang H.J."/>
            <person name="Zou Z."/>
            <person name="Batterham P."/>
            <person name="Edwards O.R."/>
            <person name="Feyereisen R."/>
            <person name="Gibbs R.A."/>
            <person name="Heckel D.G."/>
            <person name="McGrath A."/>
            <person name="Robin C."/>
            <person name="Scherer S.E."/>
            <person name="Worley K.C."/>
            <person name="Wu Y.D."/>
        </authorList>
    </citation>
    <scope>NUCLEOTIDE SEQUENCE [LARGE SCALE GENOMIC DNA]</scope>
    <source>
        <strain evidence="2">Harm_GR_Male_#8</strain>
        <tissue evidence="2">Whole organism</tissue>
    </source>
</reference>
<dbReference type="AlphaFoldDB" id="A0A2W1BVM4"/>
<protein>
    <recommendedName>
        <fullName evidence="4">Secreted protein</fullName>
    </recommendedName>
</protein>
<feature type="chain" id="PRO_5016126041" description="Secreted protein" evidence="1">
    <location>
        <begin position="20"/>
        <end position="118"/>
    </location>
</feature>
<organism evidence="2 3">
    <name type="scientific">Helicoverpa armigera</name>
    <name type="common">Cotton bollworm</name>
    <name type="synonym">Heliothis armigera</name>
    <dbReference type="NCBI Taxonomy" id="29058"/>
    <lineage>
        <taxon>Eukaryota</taxon>
        <taxon>Metazoa</taxon>
        <taxon>Ecdysozoa</taxon>
        <taxon>Arthropoda</taxon>
        <taxon>Hexapoda</taxon>
        <taxon>Insecta</taxon>
        <taxon>Pterygota</taxon>
        <taxon>Neoptera</taxon>
        <taxon>Endopterygota</taxon>
        <taxon>Lepidoptera</taxon>
        <taxon>Glossata</taxon>
        <taxon>Ditrysia</taxon>
        <taxon>Noctuoidea</taxon>
        <taxon>Noctuidae</taxon>
        <taxon>Heliothinae</taxon>
        <taxon>Helicoverpa</taxon>
    </lineage>
</organism>
<evidence type="ECO:0008006" key="4">
    <source>
        <dbReference type="Google" id="ProtNLM"/>
    </source>
</evidence>
<dbReference type="Proteomes" id="UP000249218">
    <property type="component" value="Unassembled WGS sequence"/>
</dbReference>
<name>A0A2W1BVM4_HELAM</name>
<evidence type="ECO:0000313" key="2">
    <source>
        <dbReference type="EMBL" id="PZC77695.1"/>
    </source>
</evidence>
<keyword evidence="3" id="KW-1185">Reference proteome</keyword>
<proteinExistence type="predicted"/>
<feature type="signal peptide" evidence="1">
    <location>
        <begin position="1"/>
        <end position="19"/>
    </location>
</feature>
<dbReference type="EMBL" id="KZ149922">
    <property type="protein sequence ID" value="PZC77695.1"/>
    <property type="molecule type" value="Genomic_DNA"/>
</dbReference>
<keyword evidence="1" id="KW-0732">Signal</keyword>